<feature type="compositionally biased region" description="Basic and acidic residues" evidence="1">
    <location>
        <begin position="629"/>
        <end position="640"/>
    </location>
</feature>
<name>A0A395S517_9HYPO</name>
<evidence type="ECO:0000313" key="3">
    <source>
        <dbReference type="Proteomes" id="UP000266234"/>
    </source>
</evidence>
<reference evidence="2 3" key="1">
    <citation type="journal article" date="2018" name="PLoS Pathog.">
        <title>Evolution of structural diversity of trichothecenes, a family of toxins produced by plant pathogenic and entomopathogenic fungi.</title>
        <authorList>
            <person name="Proctor R.H."/>
            <person name="McCormick S.P."/>
            <person name="Kim H.S."/>
            <person name="Cardoza R.E."/>
            <person name="Stanley A.M."/>
            <person name="Lindo L."/>
            <person name="Kelly A."/>
            <person name="Brown D.W."/>
            <person name="Lee T."/>
            <person name="Vaughan M.M."/>
            <person name="Alexander N.J."/>
            <person name="Busman M."/>
            <person name="Gutierrez S."/>
        </authorList>
    </citation>
    <scope>NUCLEOTIDE SEQUENCE [LARGE SCALE GENOMIC DNA]</scope>
    <source>
        <strain evidence="2 3">NRRL 20695</strain>
    </source>
</reference>
<evidence type="ECO:0000256" key="1">
    <source>
        <dbReference type="SAM" id="MobiDB-lite"/>
    </source>
</evidence>
<dbReference type="Proteomes" id="UP000266234">
    <property type="component" value="Unassembled WGS sequence"/>
</dbReference>
<feature type="region of interest" description="Disordered" evidence="1">
    <location>
        <begin position="626"/>
        <end position="653"/>
    </location>
</feature>
<keyword evidence="3" id="KW-1185">Reference proteome</keyword>
<dbReference type="OrthoDB" id="5104110at2759"/>
<evidence type="ECO:0000313" key="2">
    <source>
        <dbReference type="EMBL" id="RGP67496.1"/>
    </source>
</evidence>
<sequence length="653" mass="74012">MTDPAVTYINVIQHLASVPYPRVWELPRGISAGASPKGPSRKTPPGNSDMYEKLLGYAEFRTEEYILAYNQQKLGSMFALGRWNRRESTQSETCSSIDCQEPLALGTQLCCEHALEVVDKSAVFTPVRQAVERTLNKASTATIRTLEEAADFFSNPKKGYDGITAEEREFLRDLIEEKEVYFTDTESIGNLLLQVSVIDSGGRHVFGGYINNDCATVQEIWDLAMKRNDGKLTFWQELMLRKAFGPPSSKKATGYNMRWVADQFGKLKESAPDMKIAEWSNYPFDQTIYRTNLLSAGIHPDDFLPPPSNWVSPMTWFQRTEPSLAGHSLGYVACLYAPSELVWKWHDAIADTRMLFDIVSTRANKLFDGAVTVSPPISIQRLFEGREPGDDGSTTVRTWMKAEEDLCYQYVEEQLSRDSSIGLWDLMTSASYFLNKKNSYRTAHAINEHLRKAVLASEAPSRQAHILPLFRQALSSQIWTKKTAYRRSTSRPEVKAMADAIVQDLYGQRDLTARATQFTTKLFWHETRRHAHQRVEDHPGLTTQDVDLALLVLQNRQGAPGMSQSQVRDREKMPRLHKFWEKSTAEKQQGSEMGDAVAAQNAIKKAPAAASKRLYYRNKAKARGIQIPEEPKIPKERRCESPWSRTTKAFVAK</sequence>
<organism evidence="2 3">
    <name type="scientific">Fusarium longipes</name>
    <dbReference type="NCBI Taxonomy" id="694270"/>
    <lineage>
        <taxon>Eukaryota</taxon>
        <taxon>Fungi</taxon>
        <taxon>Dikarya</taxon>
        <taxon>Ascomycota</taxon>
        <taxon>Pezizomycotina</taxon>
        <taxon>Sordariomycetes</taxon>
        <taxon>Hypocreomycetidae</taxon>
        <taxon>Hypocreales</taxon>
        <taxon>Nectriaceae</taxon>
        <taxon>Fusarium</taxon>
    </lineage>
</organism>
<dbReference type="EMBL" id="PXOG01000204">
    <property type="protein sequence ID" value="RGP67496.1"/>
    <property type="molecule type" value="Genomic_DNA"/>
</dbReference>
<dbReference type="AlphaFoldDB" id="A0A395S517"/>
<gene>
    <name evidence="2" type="ORF">FLONG3_8487</name>
</gene>
<comment type="caution">
    <text evidence="2">The sequence shown here is derived from an EMBL/GenBank/DDBJ whole genome shotgun (WGS) entry which is preliminary data.</text>
</comment>
<proteinExistence type="predicted"/>
<accession>A0A395S517</accession>
<protein>
    <submittedName>
        <fullName evidence="2">Uncharacterized protein</fullName>
    </submittedName>
</protein>